<evidence type="ECO:0000313" key="3">
    <source>
        <dbReference type="Proteomes" id="UP000749559"/>
    </source>
</evidence>
<dbReference type="AlphaFoldDB" id="A0A8S4NJ52"/>
<feature type="compositionally biased region" description="Polar residues" evidence="1">
    <location>
        <begin position="454"/>
        <end position="473"/>
    </location>
</feature>
<protein>
    <submittedName>
        <fullName evidence="2">Uncharacterized protein</fullName>
    </submittedName>
</protein>
<comment type="caution">
    <text evidence="2">The sequence shown here is derived from an EMBL/GenBank/DDBJ whole genome shotgun (WGS) entry which is preliminary data.</text>
</comment>
<feature type="region of interest" description="Disordered" evidence="1">
    <location>
        <begin position="1"/>
        <end position="38"/>
    </location>
</feature>
<dbReference type="EMBL" id="CAIIXF020000004">
    <property type="protein sequence ID" value="CAH1781383.1"/>
    <property type="molecule type" value="Genomic_DNA"/>
</dbReference>
<feature type="compositionally biased region" description="Polar residues" evidence="1">
    <location>
        <begin position="1"/>
        <end position="37"/>
    </location>
</feature>
<evidence type="ECO:0000313" key="2">
    <source>
        <dbReference type="EMBL" id="CAH1781383.1"/>
    </source>
</evidence>
<sequence>MHEQFSCNPSQTNVPSQSDGNSHQQNIQGQFTVNQSPKKYAPGQIQCCSQAGYTQEQFKDNPQNAQFAGNSPPQENLPRIECHHPPGCIHKQYLDNPSKGSASGQFDGNLNQQNVPKQFAYNPPPQGNVPEQSQCYPPQGYMHRPALPHQQQENMSGYQHGHIPGNPSKGIVTKQFENNLQQLNLPGQFAGNPLTREHLFGELQFYPQSGYTREQFSGNPSKGNPAEQLYGYSQQGNIHGQYAGYPFTQGNIAEQIKLYPQKSYMHEQYPGNPPRGRAAVQLDGNLQQQNFLGQFACNLPPQENKSGQFECHNHPGYIYEEFPGKVDGNLSKGNTSEHVYGNSQQHNVAKQIESIPPPQGRILGQVQFYPPRGYINRPGTGYPSHEQSAGYPPQEYIDGTFPEYPSRDREVHFQDKMCKDDKRAEQTAYLHEAPLSGQKASGIASARPHCAPQTEETPTRRVSNQPAYCQTQEMPHVEHQSPENNSPGQMAPPVKASSQMYTNSYQENIIGGITRTDTQQYPYFPHSSGNHQNSQSYYGKELGPPPIGFQLPVMGRIGTDSLQHGSRNCELDNTRERVECTCLSEPGHDSNRGQYIEERTHEGSNISKRVPSGQTNTHLKIEITGFNKITLLSTIKRFFQNEKKTGAQAVNTEYNQNDNIALVEYAEADALEAVLQKHNDTPF</sequence>
<keyword evidence="3" id="KW-1185">Reference proteome</keyword>
<feature type="region of interest" description="Disordered" evidence="1">
    <location>
        <begin position="62"/>
        <end position="111"/>
    </location>
</feature>
<reference evidence="2" key="1">
    <citation type="submission" date="2022-03" db="EMBL/GenBank/DDBJ databases">
        <authorList>
            <person name="Martin C."/>
        </authorList>
    </citation>
    <scope>NUCLEOTIDE SEQUENCE</scope>
</reference>
<dbReference type="Proteomes" id="UP000749559">
    <property type="component" value="Unassembled WGS sequence"/>
</dbReference>
<proteinExistence type="predicted"/>
<feature type="compositionally biased region" description="Polar residues" evidence="1">
    <location>
        <begin position="98"/>
        <end position="111"/>
    </location>
</feature>
<feature type="compositionally biased region" description="Polar residues" evidence="1">
    <location>
        <begin position="62"/>
        <end position="74"/>
    </location>
</feature>
<feature type="region of interest" description="Disordered" evidence="1">
    <location>
        <begin position="436"/>
        <end position="495"/>
    </location>
</feature>
<gene>
    <name evidence="2" type="ORF">OFUS_LOCUS7967</name>
</gene>
<name>A0A8S4NJ52_OWEFU</name>
<accession>A0A8S4NJ52</accession>
<evidence type="ECO:0000256" key="1">
    <source>
        <dbReference type="SAM" id="MobiDB-lite"/>
    </source>
</evidence>
<organism evidence="2 3">
    <name type="scientific">Owenia fusiformis</name>
    <name type="common">Polychaete worm</name>
    <dbReference type="NCBI Taxonomy" id="6347"/>
    <lineage>
        <taxon>Eukaryota</taxon>
        <taxon>Metazoa</taxon>
        <taxon>Spiralia</taxon>
        <taxon>Lophotrochozoa</taxon>
        <taxon>Annelida</taxon>
        <taxon>Polychaeta</taxon>
        <taxon>Sedentaria</taxon>
        <taxon>Canalipalpata</taxon>
        <taxon>Sabellida</taxon>
        <taxon>Oweniida</taxon>
        <taxon>Oweniidae</taxon>
        <taxon>Owenia</taxon>
    </lineage>
</organism>